<evidence type="ECO:0000313" key="4">
    <source>
        <dbReference type="Proteomes" id="UP000596130"/>
    </source>
</evidence>
<reference evidence="3 4" key="1">
    <citation type="submission" date="2020-12" db="EMBL/GenBank/DDBJ databases">
        <title>Identification and biosynthesis of polyene macrolides produced by Streptomyces alfalfae Men-myco-93-63.</title>
        <authorList>
            <person name="Liu D."/>
            <person name="Li Y."/>
            <person name="Liu L."/>
            <person name="Han X."/>
            <person name="Shen F."/>
        </authorList>
    </citation>
    <scope>NUCLEOTIDE SEQUENCE [LARGE SCALE GENOMIC DNA]</scope>
    <source>
        <strain evidence="3 4">Men-myco-93-63</strain>
    </source>
</reference>
<feature type="compositionally biased region" description="Low complexity" evidence="1">
    <location>
        <begin position="643"/>
        <end position="654"/>
    </location>
</feature>
<dbReference type="InterPro" id="IPR036397">
    <property type="entry name" value="RNaseH_sf"/>
</dbReference>
<evidence type="ECO:0000256" key="1">
    <source>
        <dbReference type="SAM" id="MobiDB-lite"/>
    </source>
</evidence>
<dbReference type="InterPro" id="IPR001584">
    <property type="entry name" value="Integrase_cat-core"/>
</dbReference>
<protein>
    <submittedName>
        <fullName evidence="3">DDE-type integrase/transposase/recombinase</fullName>
    </submittedName>
</protein>
<dbReference type="Proteomes" id="UP000596130">
    <property type="component" value="Chromosome"/>
</dbReference>
<dbReference type="SUPFAM" id="SSF53098">
    <property type="entry name" value="Ribonuclease H-like"/>
    <property type="match status" value="2"/>
</dbReference>
<dbReference type="EMBL" id="CP065959">
    <property type="protein sequence ID" value="QQC93635.1"/>
    <property type="molecule type" value="Genomic_DNA"/>
</dbReference>
<feature type="domain" description="Integrase catalytic" evidence="2">
    <location>
        <begin position="253"/>
        <end position="476"/>
    </location>
</feature>
<feature type="region of interest" description="Disordered" evidence="1">
    <location>
        <begin position="610"/>
        <end position="681"/>
    </location>
</feature>
<dbReference type="RefSeq" id="WP_198504936.1">
    <property type="nucleotide sequence ID" value="NZ_CP065959.1"/>
</dbReference>
<accession>A0A7T4U1V1</accession>
<evidence type="ECO:0000313" key="3">
    <source>
        <dbReference type="EMBL" id="QQC93635.1"/>
    </source>
</evidence>
<dbReference type="GO" id="GO:0003676">
    <property type="term" value="F:nucleic acid binding"/>
    <property type="evidence" value="ECO:0007669"/>
    <property type="project" value="InterPro"/>
</dbReference>
<name>A0A7T4U1V1_9ACTN</name>
<dbReference type="PROSITE" id="PS50994">
    <property type="entry name" value="INTEGRASE"/>
    <property type="match status" value="1"/>
</dbReference>
<dbReference type="AlphaFoldDB" id="A0A7T4U1V1"/>
<organism evidence="3 4">
    <name type="scientific">Streptomyces alfalfae</name>
    <dbReference type="NCBI Taxonomy" id="1642299"/>
    <lineage>
        <taxon>Bacteria</taxon>
        <taxon>Bacillati</taxon>
        <taxon>Actinomycetota</taxon>
        <taxon>Actinomycetes</taxon>
        <taxon>Kitasatosporales</taxon>
        <taxon>Streptomycetaceae</taxon>
        <taxon>Streptomyces</taxon>
    </lineage>
</organism>
<dbReference type="InterPro" id="IPR012337">
    <property type="entry name" value="RNaseH-like_sf"/>
</dbReference>
<evidence type="ECO:0000259" key="2">
    <source>
        <dbReference type="PROSITE" id="PS50994"/>
    </source>
</evidence>
<proteinExistence type="predicted"/>
<dbReference type="GO" id="GO:0015074">
    <property type="term" value="P:DNA integration"/>
    <property type="evidence" value="ECO:0007669"/>
    <property type="project" value="InterPro"/>
</dbReference>
<gene>
    <name evidence="3" type="ORF">I8755_06950</name>
</gene>
<sequence length="696" mass="78345">MRNPLVVRPGDRVRFDGTVQTVAGLSGMLVRLADEAGGTSTMHLPTLMMSPGFEVLGSGSRRVMPTGLLDHVPPGHAEEALWWHRHMVELRTGLLPDAPQGALPRPEYDPATRTLAEREASKAAELSVELGRPVSAHTMRWRRRRHQERGIAGMVDGRHAPRRPLHGKLRPEVVDELQQLMSQATGGSTRTVSYYFERVSKTVKDKYGQEAVPKRSAFYRLFQRLERGRHTTGSARTRRSLANQPEGVFDQVTVCRPGELMEIDSTPFDALVRLDRGVVGRVELTGLVDVATRTVTAAVLRPTTKSVDAALLLARSVTPAPMRPGWTEALRMERSVLPYQRLLALDERLRHAAAVPLIIPEAIVVDGGKAFLSKNFHMACDAFGTEVIHAPPGTPTHKPHIERTLGSVSTMFAQFVSGHTGRSAEHRGRRVEDEPLWSLPQLQELLEEWITAKWQNRPHDGLRDPLAPGRTFSPNEKYAALVETAGYLPLALSAEDYLKLLPTRWQAVNSYGIKIKHRLYDCDELNALRRERSGLTDHKDRWEVRHDPYDVRVVWLHDHREDTWITVPWRLLSSQPVPFGEMAWDHSSRDLREKQGATVTEEAISEAVGDLLERAGTGPVNENEARPVRRRSRNRRSERAAARTRATSQSAWPRPETPLPTPLRTEPETEEDNDGAIAEVVPLRVFDAREEAKKWW</sequence>
<dbReference type="Gene3D" id="3.30.420.10">
    <property type="entry name" value="Ribonuclease H-like superfamily/Ribonuclease H"/>
    <property type="match status" value="1"/>
</dbReference>